<dbReference type="RefSeq" id="WP_323329861.1">
    <property type="nucleotide sequence ID" value="NZ_JAYFSI010000005.1"/>
</dbReference>
<keyword evidence="2" id="KW-0812">Transmembrane</keyword>
<evidence type="ECO:0000256" key="2">
    <source>
        <dbReference type="SAM" id="Phobius"/>
    </source>
</evidence>
<comment type="caution">
    <text evidence="3">The sequence shown here is derived from an EMBL/GenBank/DDBJ whole genome shotgun (WGS) entry which is preliminary data.</text>
</comment>
<name>A0ABU5R816_9PSEU</name>
<feature type="compositionally biased region" description="Low complexity" evidence="1">
    <location>
        <begin position="60"/>
        <end position="82"/>
    </location>
</feature>
<keyword evidence="2" id="KW-1133">Transmembrane helix</keyword>
<keyword evidence="4" id="KW-1185">Reference proteome</keyword>
<evidence type="ECO:0000313" key="4">
    <source>
        <dbReference type="Proteomes" id="UP001304298"/>
    </source>
</evidence>
<protein>
    <submittedName>
        <fullName evidence="3">Uncharacterized protein</fullName>
    </submittedName>
</protein>
<feature type="transmembrane region" description="Helical" evidence="2">
    <location>
        <begin position="6"/>
        <end position="25"/>
    </location>
</feature>
<dbReference type="EMBL" id="JAYFSI010000005">
    <property type="protein sequence ID" value="MEA5362377.1"/>
    <property type="molecule type" value="Genomic_DNA"/>
</dbReference>
<evidence type="ECO:0000256" key="1">
    <source>
        <dbReference type="SAM" id="MobiDB-lite"/>
    </source>
</evidence>
<reference evidence="3 4" key="1">
    <citation type="submission" date="2023-12" db="EMBL/GenBank/DDBJ databases">
        <title>Amycolatopsis sp. V23-08.</title>
        <authorList>
            <person name="Somphong A."/>
        </authorList>
    </citation>
    <scope>NUCLEOTIDE SEQUENCE [LARGE SCALE GENOMIC DNA]</scope>
    <source>
        <strain evidence="3 4">V23-08</strain>
    </source>
</reference>
<evidence type="ECO:0000313" key="3">
    <source>
        <dbReference type="EMBL" id="MEA5362377.1"/>
    </source>
</evidence>
<sequence length="82" mass="8799">MPIWLFAVSGLVAVGLIYVTVMKRFGRRRRVGRQRSVPARMPGWQAPGPTAGTDIPMGFSTTSTNVPTTSTPPTIPPVSGNF</sequence>
<proteinExistence type="predicted"/>
<feature type="region of interest" description="Disordered" evidence="1">
    <location>
        <begin position="31"/>
        <end position="82"/>
    </location>
</feature>
<accession>A0ABU5R816</accession>
<organism evidence="3 4">
    <name type="scientific">Amycolatopsis heterodermiae</name>
    <dbReference type="NCBI Taxonomy" id="3110235"/>
    <lineage>
        <taxon>Bacteria</taxon>
        <taxon>Bacillati</taxon>
        <taxon>Actinomycetota</taxon>
        <taxon>Actinomycetes</taxon>
        <taxon>Pseudonocardiales</taxon>
        <taxon>Pseudonocardiaceae</taxon>
        <taxon>Amycolatopsis</taxon>
    </lineage>
</organism>
<keyword evidence="2" id="KW-0472">Membrane</keyword>
<gene>
    <name evidence="3" type="ORF">VA596_22760</name>
</gene>
<dbReference type="Proteomes" id="UP001304298">
    <property type="component" value="Unassembled WGS sequence"/>
</dbReference>